<dbReference type="SUPFAM" id="SSF51445">
    <property type="entry name" value="(Trans)glycosidases"/>
    <property type="match status" value="1"/>
</dbReference>
<evidence type="ECO:0000256" key="4">
    <source>
        <dbReference type="ARBA" id="ARBA00023316"/>
    </source>
</evidence>
<keyword evidence="2 5" id="KW-0378">Hydrolase</keyword>
<keyword evidence="8" id="KW-1185">Reference proteome</keyword>
<evidence type="ECO:0000256" key="5">
    <source>
        <dbReference type="RuleBase" id="RU361153"/>
    </source>
</evidence>
<keyword evidence="3 5" id="KW-0326">Glycosidase</keyword>
<dbReference type="InterPro" id="IPR050386">
    <property type="entry name" value="Glycosyl_hydrolase_5"/>
</dbReference>
<accession>A0A7C8MUP4</accession>
<dbReference type="GO" id="GO:0009986">
    <property type="term" value="C:cell surface"/>
    <property type="evidence" value="ECO:0007669"/>
    <property type="project" value="TreeGrafter"/>
</dbReference>
<dbReference type="EMBL" id="JAADJZ010000004">
    <property type="protein sequence ID" value="KAF2875445.1"/>
    <property type="molecule type" value="Genomic_DNA"/>
</dbReference>
<evidence type="ECO:0000313" key="7">
    <source>
        <dbReference type="EMBL" id="KAF2875445.1"/>
    </source>
</evidence>
<dbReference type="AlphaFoldDB" id="A0A7C8MUP4"/>
<dbReference type="GO" id="GO:0005576">
    <property type="term" value="C:extracellular region"/>
    <property type="evidence" value="ECO:0007669"/>
    <property type="project" value="TreeGrafter"/>
</dbReference>
<organism evidence="7 8">
    <name type="scientific">Massariosphaeria phaeospora</name>
    <dbReference type="NCBI Taxonomy" id="100035"/>
    <lineage>
        <taxon>Eukaryota</taxon>
        <taxon>Fungi</taxon>
        <taxon>Dikarya</taxon>
        <taxon>Ascomycota</taxon>
        <taxon>Pezizomycotina</taxon>
        <taxon>Dothideomycetes</taxon>
        <taxon>Pleosporomycetidae</taxon>
        <taxon>Pleosporales</taxon>
        <taxon>Pleosporales incertae sedis</taxon>
        <taxon>Massariosphaeria</taxon>
    </lineage>
</organism>
<dbReference type="GO" id="GO:0005737">
    <property type="term" value="C:cytoplasm"/>
    <property type="evidence" value="ECO:0007669"/>
    <property type="project" value="UniProtKB-ARBA"/>
</dbReference>
<proteinExistence type="inferred from homology"/>
<name>A0A7C8MUP4_9PLEO</name>
<comment type="caution">
    <text evidence="7">The sequence shown here is derived from an EMBL/GenBank/DDBJ whole genome shotgun (WGS) entry which is preliminary data.</text>
</comment>
<evidence type="ECO:0000256" key="2">
    <source>
        <dbReference type="ARBA" id="ARBA00022801"/>
    </source>
</evidence>
<dbReference type="GO" id="GO:0046557">
    <property type="term" value="F:glucan endo-1,6-beta-glucosidase activity"/>
    <property type="evidence" value="ECO:0007669"/>
    <property type="project" value="TreeGrafter"/>
</dbReference>
<dbReference type="InterPro" id="IPR017853">
    <property type="entry name" value="GH"/>
</dbReference>
<gene>
    <name evidence="7" type="ORF">BDV95DRAFT_485480</name>
</gene>
<dbReference type="PANTHER" id="PTHR31297:SF43">
    <property type="entry name" value="GLUCAN 1,3-BETA-GLUCOSIDASE 3"/>
    <property type="match status" value="1"/>
</dbReference>
<dbReference type="Gene3D" id="3.20.20.80">
    <property type="entry name" value="Glycosidases"/>
    <property type="match status" value="1"/>
</dbReference>
<comment type="similarity">
    <text evidence="1 5">Belongs to the glycosyl hydrolase 5 (cellulase A) family.</text>
</comment>
<dbReference type="GO" id="GO:0009251">
    <property type="term" value="P:glucan catabolic process"/>
    <property type="evidence" value="ECO:0007669"/>
    <property type="project" value="TreeGrafter"/>
</dbReference>
<feature type="domain" description="Glycoside hydrolase family 5" evidence="6">
    <location>
        <begin position="70"/>
        <end position="325"/>
    </location>
</feature>
<evidence type="ECO:0000256" key="3">
    <source>
        <dbReference type="ARBA" id="ARBA00023295"/>
    </source>
</evidence>
<dbReference type="PANTHER" id="PTHR31297">
    <property type="entry name" value="GLUCAN ENDO-1,6-BETA-GLUCOSIDASE B"/>
    <property type="match status" value="1"/>
</dbReference>
<dbReference type="Proteomes" id="UP000481861">
    <property type="component" value="Unassembled WGS sequence"/>
</dbReference>
<sequence length="505" mass="57245">MTLDQPSTIQDPSAIDILRYRYHHGTNLGSIYVLERWLHPSMFPDDTSGSSELESVKGWVANIGLEATKEKFEEHWEHAVSDNDIDWLVKQAKCTTIRLPIGYFDLPSFTENTPFEPYVHVYLAAWPTIRTLISRLRAHNIGVLLDLHALPGGANCGDHSGTNSSTASLWKSAPNRDLGVRCCQFLANEIKSGLQVTGIQIVNEADWESDRMYDWYDECIDTVSAIDPSIPLIISDAWNLSRAVEYSLKKNVAYPSQPTCPVIIDTHYYWAFSDADKQKSPQEIIAEVNTKLTELDGKEGSVIDRGAVQAIVGEYSVTLAEDSWSKSGDTPKIDLVKQFGQAQSRRYQARTGGAFFWTWKMDWLPGGEWGFQAQSDAMSGSLVTPISSRVPASNIYTLLERANHRRDERMYDAVHHHVAYWDHLTPNTPCEHWRYENGWKVGYRDAYIFFEGRQTESVGKANKIGSVELWVLKRIRESGFQGDFVWEYEQGLRRGIFDFNAVAGI</sequence>
<evidence type="ECO:0000259" key="6">
    <source>
        <dbReference type="Pfam" id="PF00150"/>
    </source>
</evidence>
<dbReference type="FunFam" id="3.20.20.80:FF:000100">
    <property type="entry name" value="Glycoside hydrolase superfamily"/>
    <property type="match status" value="1"/>
</dbReference>
<dbReference type="Pfam" id="PF00150">
    <property type="entry name" value="Cellulase"/>
    <property type="match status" value="1"/>
</dbReference>
<evidence type="ECO:0000313" key="8">
    <source>
        <dbReference type="Proteomes" id="UP000481861"/>
    </source>
</evidence>
<dbReference type="OrthoDB" id="1887033at2759"/>
<evidence type="ECO:0000256" key="1">
    <source>
        <dbReference type="ARBA" id="ARBA00005641"/>
    </source>
</evidence>
<dbReference type="GO" id="GO:0071555">
    <property type="term" value="P:cell wall organization"/>
    <property type="evidence" value="ECO:0007669"/>
    <property type="project" value="UniProtKB-KW"/>
</dbReference>
<protein>
    <submittedName>
        <fullName evidence="7">Glucan 1,3-beta-glucosidase-like protein</fullName>
    </submittedName>
</protein>
<reference evidence="7 8" key="1">
    <citation type="submission" date="2020-01" db="EMBL/GenBank/DDBJ databases">
        <authorList>
            <consortium name="DOE Joint Genome Institute"/>
            <person name="Haridas S."/>
            <person name="Albert R."/>
            <person name="Binder M."/>
            <person name="Bloem J."/>
            <person name="Labutti K."/>
            <person name="Salamov A."/>
            <person name="Andreopoulos B."/>
            <person name="Baker S.E."/>
            <person name="Barry K."/>
            <person name="Bills G."/>
            <person name="Bluhm B.H."/>
            <person name="Cannon C."/>
            <person name="Castanera R."/>
            <person name="Culley D.E."/>
            <person name="Daum C."/>
            <person name="Ezra D."/>
            <person name="Gonzalez J.B."/>
            <person name="Henrissat B."/>
            <person name="Kuo A."/>
            <person name="Liang C."/>
            <person name="Lipzen A."/>
            <person name="Lutzoni F."/>
            <person name="Magnuson J."/>
            <person name="Mondo S."/>
            <person name="Nolan M."/>
            <person name="Ohm R."/>
            <person name="Pangilinan J."/>
            <person name="Park H.-J.H."/>
            <person name="Ramirez L."/>
            <person name="Alfaro M."/>
            <person name="Sun H."/>
            <person name="Tritt A."/>
            <person name="Yoshinaga Y."/>
            <person name="Zwiers L.-H.L."/>
            <person name="Turgeon B.G."/>
            <person name="Goodwin S.B."/>
            <person name="Spatafora J.W."/>
            <person name="Crous P.W."/>
            <person name="Grigoriev I.V."/>
        </authorList>
    </citation>
    <scope>NUCLEOTIDE SEQUENCE [LARGE SCALE GENOMIC DNA]</scope>
    <source>
        <strain evidence="7 8">CBS 611.86</strain>
    </source>
</reference>
<keyword evidence="4" id="KW-0961">Cell wall biogenesis/degradation</keyword>
<dbReference type="InterPro" id="IPR001547">
    <property type="entry name" value="Glyco_hydro_5"/>
</dbReference>